<dbReference type="EMBL" id="JBEDNZ010000021">
    <property type="protein sequence ID" value="KAL0818773.1"/>
    <property type="molecule type" value="Genomic_DNA"/>
</dbReference>
<protein>
    <recommendedName>
        <fullName evidence="1">Transposable element P transposase-like RNase H domain-containing protein</fullName>
    </recommendedName>
</protein>
<evidence type="ECO:0000313" key="2">
    <source>
        <dbReference type="EMBL" id="KAL0818773.1"/>
    </source>
</evidence>
<dbReference type="Proteomes" id="UP001549921">
    <property type="component" value="Unassembled WGS sequence"/>
</dbReference>
<dbReference type="InterPro" id="IPR048365">
    <property type="entry name" value="TNP-like_RNaseH_N"/>
</dbReference>
<name>A0ABD0SG21_LOXSC</name>
<gene>
    <name evidence="2" type="ORF">ABMA28_008100</name>
</gene>
<organism evidence="2 3">
    <name type="scientific">Loxostege sticticalis</name>
    <name type="common">Beet webworm moth</name>
    <dbReference type="NCBI Taxonomy" id="481309"/>
    <lineage>
        <taxon>Eukaryota</taxon>
        <taxon>Metazoa</taxon>
        <taxon>Ecdysozoa</taxon>
        <taxon>Arthropoda</taxon>
        <taxon>Hexapoda</taxon>
        <taxon>Insecta</taxon>
        <taxon>Pterygota</taxon>
        <taxon>Neoptera</taxon>
        <taxon>Endopterygota</taxon>
        <taxon>Lepidoptera</taxon>
        <taxon>Glossata</taxon>
        <taxon>Ditrysia</taxon>
        <taxon>Pyraloidea</taxon>
        <taxon>Crambidae</taxon>
        <taxon>Pyraustinae</taxon>
        <taxon>Loxostege</taxon>
    </lineage>
</organism>
<comment type="caution">
    <text evidence="2">The sequence shown here is derived from an EMBL/GenBank/DDBJ whole genome shotgun (WGS) entry which is preliminary data.</text>
</comment>
<evidence type="ECO:0000313" key="3">
    <source>
        <dbReference type="Proteomes" id="UP001549921"/>
    </source>
</evidence>
<accession>A0ABD0SG21</accession>
<evidence type="ECO:0000259" key="1">
    <source>
        <dbReference type="Pfam" id="PF21787"/>
    </source>
</evidence>
<proteinExistence type="predicted"/>
<sequence>MFDEMSINPQVHYEANSDTLKGFATIGTQNNIADHALTFMVKGIKKNYKQPVTNYFTQNLNKIDKKKITGLRVVATVCDQRAVNVGAIESLIQDTKAIIHQLHKCGPGKRNHGGVSYE</sequence>
<dbReference type="Pfam" id="PF21787">
    <property type="entry name" value="TNP-like_RNaseH_N"/>
    <property type="match status" value="1"/>
</dbReference>
<feature type="domain" description="Transposable element P transposase-like RNase H" evidence="1">
    <location>
        <begin position="1"/>
        <end position="91"/>
    </location>
</feature>
<dbReference type="AlphaFoldDB" id="A0ABD0SG21"/>
<reference evidence="2 3" key="1">
    <citation type="submission" date="2024-06" db="EMBL/GenBank/DDBJ databases">
        <title>A chromosome-level genome assembly of beet webworm, Loxostege sticticalis.</title>
        <authorList>
            <person name="Zhang Y."/>
        </authorList>
    </citation>
    <scope>NUCLEOTIDE SEQUENCE [LARGE SCALE GENOMIC DNA]</scope>
    <source>
        <strain evidence="2">AQ028</strain>
        <tissue evidence="2">Male pupae</tissue>
    </source>
</reference>